<protein>
    <submittedName>
        <fullName evidence="1">Uncharacterized protein</fullName>
    </submittedName>
</protein>
<name>A0A7J6BM24_9TELE</name>
<dbReference type="EMBL" id="JAAMOB010000024">
    <property type="protein sequence ID" value="KAF4096014.1"/>
    <property type="molecule type" value="Genomic_DNA"/>
</dbReference>
<proteinExistence type="predicted"/>
<organism evidence="1 2">
    <name type="scientific">Onychostoma macrolepis</name>
    <dbReference type="NCBI Taxonomy" id="369639"/>
    <lineage>
        <taxon>Eukaryota</taxon>
        <taxon>Metazoa</taxon>
        <taxon>Chordata</taxon>
        <taxon>Craniata</taxon>
        <taxon>Vertebrata</taxon>
        <taxon>Euteleostomi</taxon>
        <taxon>Actinopterygii</taxon>
        <taxon>Neopterygii</taxon>
        <taxon>Teleostei</taxon>
        <taxon>Ostariophysi</taxon>
        <taxon>Cypriniformes</taxon>
        <taxon>Cyprinidae</taxon>
        <taxon>Acrossocheilinae</taxon>
        <taxon>Onychostoma</taxon>
    </lineage>
</organism>
<reference evidence="1 2" key="1">
    <citation type="submission" date="2020-04" db="EMBL/GenBank/DDBJ databases">
        <title>Chromosome-level genome assembly of a cyprinid fish Onychostoma macrolepis by integration of Nanopore Sequencing, Bionano and Hi-C technology.</title>
        <authorList>
            <person name="Wang D."/>
        </authorList>
    </citation>
    <scope>NUCLEOTIDE SEQUENCE [LARGE SCALE GENOMIC DNA]</scope>
    <source>
        <strain evidence="1">SWU-2019</strain>
        <tissue evidence="1">Muscle</tissue>
    </source>
</reference>
<gene>
    <name evidence="1" type="ORF">G5714_023617</name>
</gene>
<sequence length="72" mass="8171">MMSPRQPKWKTKNTKKINHSKPVKPVLLGMNMVFLCPNREDGELKICTFPLNEQISCASSLEFGKEITEYGG</sequence>
<keyword evidence="2" id="KW-1185">Reference proteome</keyword>
<evidence type="ECO:0000313" key="1">
    <source>
        <dbReference type="EMBL" id="KAF4096014.1"/>
    </source>
</evidence>
<accession>A0A7J6BM24</accession>
<dbReference type="AlphaFoldDB" id="A0A7J6BM24"/>
<dbReference type="Proteomes" id="UP000579812">
    <property type="component" value="Unassembled WGS sequence"/>
</dbReference>
<evidence type="ECO:0000313" key="2">
    <source>
        <dbReference type="Proteomes" id="UP000579812"/>
    </source>
</evidence>
<comment type="caution">
    <text evidence="1">The sequence shown here is derived from an EMBL/GenBank/DDBJ whole genome shotgun (WGS) entry which is preliminary data.</text>
</comment>